<dbReference type="EMBL" id="FQVN01000001">
    <property type="protein sequence ID" value="SHE79277.1"/>
    <property type="molecule type" value="Genomic_DNA"/>
</dbReference>
<feature type="region of interest" description="Disordered" evidence="1">
    <location>
        <begin position="1"/>
        <end position="25"/>
    </location>
</feature>
<organism evidence="2 3">
    <name type="scientific">Streptoalloteichus hindustanus</name>
    <dbReference type="NCBI Taxonomy" id="2017"/>
    <lineage>
        <taxon>Bacteria</taxon>
        <taxon>Bacillati</taxon>
        <taxon>Actinomycetota</taxon>
        <taxon>Actinomycetes</taxon>
        <taxon>Pseudonocardiales</taxon>
        <taxon>Pseudonocardiaceae</taxon>
        <taxon>Streptoalloteichus</taxon>
    </lineage>
</organism>
<sequence length="61" mass="6808">MAKARRTERTDPSWPDLPNGEHPVTELASPLQGALSPFGEVTFPLPSDEVPYRHPVTKINR</sequence>
<gene>
    <name evidence="2" type="ORF">SAMN05444320_1011098</name>
</gene>
<evidence type="ECO:0000256" key="1">
    <source>
        <dbReference type="SAM" id="MobiDB-lite"/>
    </source>
</evidence>
<dbReference type="RefSeq" id="WP_073480106.1">
    <property type="nucleotide sequence ID" value="NZ_FQVN01000001.1"/>
</dbReference>
<dbReference type="OrthoDB" id="5191634at2"/>
<proteinExistence type="predicted"/>
<dbReference type="Proteomes" id="UP000184501">
    <property type="component" value="Unassembled WGS sequence"/>
</dbReference>
<evidence type="ECO:0000313" key="2">
    <source>
        <dbReference type="EMBL" id="SHE79277.1"/>
    </source>
</evidence>
<accession>A0A1M4WDL4</accession>
<protein>
    <submittedName>
        <fullName evidence="2">Uncharacterized protein</fullName>
    </submittedName>
</protein>
<feature type="compositionally biased region" description="Basic and acidic residues" evidence="1">
    <location>
        <begin position="1"/>
        <end position="11"/>
    </location>
</feature>
<reference evidence="2 3" key="1">
    <citation type="submission" date="2016-11" db="EMBL/GenBank/DDBJ databases">
        <authorList>
            <person name="Jaros S."/>
            <person name="Januszkiewicz K."/>
            <person name="Wedrychowicz H."/>
        </authorList>
    </citation>
    <scope>NUCLEOTIDE SEQUENCE [LARGE SCALE GENOMIC DNA]</scope>
    <source>
        <strain evidence="2 3">DSM 44523</strain>
    </source>
</reference>
<name>A0A1M4WDL4_STRHI</name>
<evidence type="ECO:0000313" key="3">
    <source>
        <dbReference type="Proteomes" id="UP000184501"/>
    </source>
</evidence>
<dbReference type="STRING" id="2017.SAMN05444320_1011098"/>
<keyword evidence="3" id="KW-1185">Reference proteome</keyword>
<dbReference type="AlphaFoldDB" id="A0A1M4WDL4"/>